<name>A0A814VGJ1_9BILA</name>
<feature type="transmembrane region" description="Helical" evidence="1">
    <location>
        <begin position="98"/>
        <end position="120"/>
    </location>
</feature>
<evidence type="ECO:0000313" key="5">
    <source>
        <dbReference type="Proteomes" id="UP000663855"/>
    </source>
</evidence>
<dbReference type="Gene3D" id="3.40.50.1820">
    <property type="entry name" value="alpha/beta hydrolase"/>
    <property type="match status" value="1"/>
</dbReference>
<gene>
    <name evidence="4" type="ORF">BYL167_LOCUS17149</name>
    <name evidence="3" type="ORF">CJN711_LOCUS11349</name>
</gene>
<dbReference type="Proteomes" id="UP000681967">
    <property type="component" value="Unassembled WGS sequence"/>
</dbReference>
<feature type="transmembrane region" description="Helical" evidence="1">
    <location>
        <begin position="471"/>
        <end position="499"/>
    </location>
</feature>
<comment type="caution">
    <text evidence="3">The sequence shown here is derived from an EMBL/GenBank/DDBJ whole genome shotgun (WGS) entry which is preliminary data.</text>
</comment>
<feature type="transmembrane region" description="Helical" evidence="1">
    <location>
        <begin position="254"/>
        <end position="275"/>
    </location>
</feature>
<feature type="transmembrane region" description="Helical" evidence="1">
    <location>
        <begin position="337"/>
        <end position="357"/>
    </location>
</feature>
<evidence type="ECO:0000259" key="2">
    <source>
        <dbReference type="Pfam" id="PF01764"/>
    </source>
</evidence>
<reference evidence="3" key="1">
    <citation type="submission" date="2021-02" db="EMBL/GenBank/DDBJ databases">
        <authorList>
            <person name="Nowell W R."/>
        </authorList>
    </citation>
    <scope>NUCLEOTIDE SEQUENCE</scope>
</reference>
<feature type="transmembrane region" description="Helical" evidence="1">
    <location>
        <begin position="178"/>
        <end position="200"/>
    </location>
</feature>
<dbReference type="InterPro" id="IPR002921">
    <property type="entry name" value="Fungal_lipase-type"/>
</dbReference>
<evidence type="ECO:0000256" key="1">
    <source>
        <dbReference type="SAM" id="Phobius"/>
    </source>
</evidence>
<proteinExistence type="predicted"/>
<dbReference type="Proteomes" id="UP000663855">
    <property type="component" value="Unassembled WGS sequence"/>
</dbReference>
<sequence length="810" mass="93764">MVTEDADESVTKEQLSKSGSQYWSRCYPLSFGENICDLFKGFLLYVFSYSLCSRFIILLLILQAAVLWLGYSLNIVVQVLFIPFIYSNVNPKLTSGIFLGCNLILPGIIAFSSHYFWFVIQFGFYCYTDNETTNDNNHIDTMLCFFGKKNIYRCLITMSMVIYMICRRLMLNEDLFKTLFASLGLFPLFLMAILHVLHLISMCSFVRKSAIEGADSSISSTSTTENEDTQYFRIFVVLSVLTVAYNARQNPMFGVNVLCYIIIGLSFSIYILLFIKTPTEIIHTGEHDTCRCSYNQSIPTNLSIYELFDSKVRWIFRKTTQISLSLKENEQFHTYKLFIMIILHVMLLSFDPILTYLYHEKNRYIMFFLNKIPILLWLPPVFNEKSNRSIVNFQMSLVAVLLVFMNLISAAVAVLLLFLNSLSNRMQQLFLVAILIYAVAFLNYYWRYWTQYSSPSLALKRWIKSHESTGIYIQAFSIVFIILSLIGCLGFSFACSIYVESLHDQTNSELYQTKLFKRYDKSSDNEKQQYKMQACYWNFNGFDIQDMALFASLAYLPTRELKSELKRFYPNNQCLFVDQFHNYKEYGHGEITYYTLDTSKAVIVTIRGTTLSYEWLIDFDTWTESAISQVVSVLFPWSRLYPRGVHKIMVEKMALFDDFLTYKLPQSSKRFYVKQMIKILQQISDKYNSKPLILVGHSLGGGLAQLAGVAMNNTVAIVSISGPGISYSRAKYSETKDILMETIDARVFNIIHDRDIVPWADPQVGLVQKITCPKEYSRLQCHYVNPILCNLLKSCGNQKNFQLSEEFCRP</sequence>
<evidence type="ECO:0000313" key="4">
    <source>
        <dbReference type="EMBL" id="CAF4064380.1"/>
    </source>
</evidence>
<dbReference type="InterPro" id="IPR029058">
    <property type="entry name" value="AB_hydrolase_fold"/>
</dbReference>
<dbReference type="EMBL" id="CAJNOV010004833">
    <property type="protein sequence ID" value="CAF1187853.1"/>
    <property type="molecule type" value="Genomic_DNA"/>
</dbReference>
<feature type="transmembrane region" description="Helical" evidence="1">
    <location>
        <begin position="68"/>
        <end position="86"/>
    </location>
</feature>
<feature type="transmembrane region" description="Helical" evidence="1">
    <location>
        <begin position="429"/>
        <end position="446"/>
    </location>
</feature>
<protein>
    <recommendedName>
        <fullName evidence="2">Fungal lipase-type domain-containing protein</fullName>
    </recommendedName>
</protein>
<dbReference type="AlphaFoldDB" id="A0A814VGJ1"/>
<dbReference type="SUPFAM" id="SSF53474">
    <property type="entry name" value="alpha/beta-Hydrolases"/>
    <property type="match status" value="1"/>
</dbReference>
<dbReference type="EMBL" id="CAJOBH010006724">
    <property type="protein sequence ID" value="CAF4064380.1"/>
    <property type="molecule type" value="Genomic_DNA"/>
</dbReference>
<feature type="transmembrane region" description="Helical" evidence="1">
    <location>
        <begin position="42"/>
        <end position="62"/>
    </location>
</feature>
<keyword evidence="1" id="KW-0812">Transmembrane</keyword>
<feature type="domain" description="Fungal lipase-type" evidence="2">
    <location>
        <begin position="603"/>
        <end position="760"/>
    </location>
</feature>
<organism evidence="3 5">
    <name type="scientific">Rotaria magnacalcarata</name>
    <dbReference type="NCBI Taxonomy" id="392030"/>
    <lineage>
        <taxon>Eukaryota</taxon>
        <taxon>Metazoa</taxon>
        <taxon>Spiralia</taxon>
        <taxon>Gnathifera</taxon>
        <taxon>Rotifera</taxon>
        <taxon>Eurotatoria</taxon>
        <taxon>Bdelloidea</taxon>
        <taxon>Philodinida</taxon>
        <taxon>Philodinidae</taxon>
        <taxon>Rotaria</taxon>
    </lineage>
</organism>
<accession>A0A814VGJ1</accession>
<keyword evidence="1" id="KW-0472">Membrane</keyword>
<dbReference type="Pfam" id="PF01764">
    <property type="entry name" value="Lipase_3"/>
    <property type="match status" value="1"/>
</dbReference>
<feature type="transmembrane region" description="Helical" evidence="1">
    <location>
        <begin position="394"/>
        <end position="417"/>
    </location>
</feature>
<keyword evidence="1" id="KW-1133">Transmembrane helix</keyword>
<evidence type="ECO:0000313" key="3">
    <source>
        <dbReference type="EMBL" id="CAF1187853.1"/>
    </source>
</evidence>
<dbReference type="GO" id="GO:0006629">
    <property type="term" value="P:lipid metabolic process"/>
    <property type="evidence" value="ECO:0007669"/>
    <property type="project" value="InterPro"/>
</dbReference>